<dbReference type="Pfam" id="PF09704">
    <property type="entry name" value="Cas_Cas5d"/>
    <property type="match status" value="1"/>
</dbReference>
<reference evidence="3 4" key="1">
    <citation type="submission" date="2024-03" db="EMBL/GenBank/DDBJ databases">
        <title>The Genome Sequence of Enterococcus sp. DIV2402.</title>
        <authorList>
            <consortium name="The Broad Institute Genomics Platform"/>
            <consortium name="The Broad Institute Microbial Omics Core"/>
            <consortium name="The Broad Institute Genomic Center for Infectious Diseases"/>
            <person name="Earl A."/>
            <person name="Manson A."/>
            <person name="Gilmore M."/>
            <person name="Schwartman J."/>
            <person name="Shea T."/>
            <person name="Abouelleil A."/>
            <person name="Cao P."/>
            <person name="Chapman S."/>
            <person name="Cusick C."/>
            <person name="Young S."/>
            <person name="Neafsey D."/>
            <person name="Nusbaum C."/>
            <person name="Birren B."/>
        </authorList>
    </citation>
    <scope>NUCLEOTIDE SEQUENCE [LARGE SCALE GENOMIC DNA]</scope>
    <source>
        <strain evidence="3 4">DIV2402</strain>
    </source>
</reference>
<evidence type="ECO:0000256" key="1">
    <source>
        <dbReference type="ARBA" id="ARBA00023118"/>
    </source>
</evidence>
<dbReference type="EC" id="3.1.-.-" evidence="2"/>
<keyword evidence="2" id="KW-0694">RNA-binding</keyword>
<dbReference type="RefSeq" id="WP_207940082.1">
    <property type="nucleotide sequence ID" value="NZ_CP147251.1"/>
</dbReference>
<dbReference type="InterPro" id="IPR013422">
    <property type="entry name" value="CRISPR-assoc_prot_Cas5_N"/>
</dbReference>
<organism evidence="3 4">
    <name type="scientific">Candidatus Enterococcus lowellii</name>
    <dbReference type="NCBI Taxonomy" id="2230877"/>
    <lineage>
        <taxon>Bacteria</taxon>
        <taxon>Bacillati</taxon>
        <taxon>Bacillota</taxon>
        <taxon>Bacilli</taxon>
        <taxon>Lactobacillales</taxon>
        <taxon>Enterococcaceae</taxon>
        <taxon>Enterococcus</taxon>
    </lineage>
</organism>
<comment type="function">
    <text evidence="2">CRISPR (clustered regularly interspaced short palindromic repeat) is an adaptive immune system that provides protection against mobile genetic elements (viruses, transposable elements and conjugative plasmids). CRISPR clusters contain spacers, sequences complementary to antecedent mobile elements, and target invading nucleic acids. CRISPR clusters are transcribed and processed into CRISPR RNA (crRNA).</text>
</comment>
<dbReference type="Gene3D" id="3.30.70.2660">
    <property type="match status" value="1"/>
</dbReference>
<gene>
    <name evidence="3" type="ORF">DOK78_002457</name>
</gene>
<accession>A0ABZ2SPV4</accession>
<proteinExistence type="inferred from homology"/>
<evidence type="ECO:0000313" key="3">
    <source>
        <dbReference type="EMBL" id="WYJ77819.1"/>
    </source>
</evidence>
<evidence type="ECO:0000313" key="4">
    <source>
        <dbReference type="Proteomes" id="UP000664701"/>
    </source>
</evidence>
<name>A0ABZ2SPV4_9ENTE</name>
<keyword evidence="2" id="KW-0255">Endonuclease</keyword>
<dbReference type="EMBL" id="CP147251">
    <property type="protein sequence ID" value="WYJ77819.1"/>
    <property type="molecule type" value="Genomic_DNA"/>
</dbReference>
<dbReference type="NCBIfam" id="TIGR01876">
    <property type="entry name" value="cas_Cas5d"/>
    <property type="match status" value="1"/>
</dbReference>
<protein>
    <recommendedName>
        <fullName evidence="2">pre-crRNA processing endonuclease</fullName>
        <ecNumber evidence="2">3.1.-.-</ecNumber>
    </recommendedName>
</protein>
<keyword evidence="1 2" id="KW-0051">Antiviral defense</keyword>
<dbReference type="InterPro" id="IPR021124">
    <property type="entry name" value="CRISPR-assoc_prot_Cas5"/>
</dbReference>
<comment type="similarity">
    <text evidence="2">Belongs to the CRISPR-associated protein Cas5 family. Subtype I-C/Dvulg subfamily.</text>
</comment>
<dbReference type="PIRSF" id="PIRSF029950">
    <property type="entry name" value="Cas_CT1134"/>
    <property type="match status" value="1"/>
</dbReference>
<keyword evidence="2" id="KW-0540">Nuclease</keyword>
<dbReference type="Proteomes" id="UP000664701">
    <property type="component" value="Chromosome"/>
</dbReference>
<keyword evidence="2" id="KW-0378">Hydrolase</keyword>
<dbReference type="InterPro" id="IPR010155">
    <property type="entry name" value="CRISPR-assoc_prot_Cas5d"/>
</dbReference>
<dbReference type="NCBIfam" id="TIGR02593">
    <property type="entry name" value="CRISPR_cas5"/>
    <property type="match status" value="1"/>
</dbReference>
<evidence type="ECO:0000256" key="2">
    <source>
        <dbReference type="PIRNR" id="PIRNR029950"/>
    </source>
</evidence>
<sequence>MTKQREFFVKVKGDYGLISNPASKGGGEKYSYSTPTRQCLTGIIDAIYFKPTFKNVVKEVKVMNQIQTEVIGTRALLGSMKADLNYVSYLINVEYLICFHMEWNENRPDLIYDRNAKKHEAIMEKSIKRGGRRDIFIGTRECVATAEYITKEEYVQAKSDYEGQVLSLGIMFQEFEYPTKPNEPLKSYFKETFMKDGIIKFDSREKCEIVNELSNYKFKLSEKLKSVDDEFNEYKQMEKR</sequence>
<keyword evidence="4" id="KW-1185">Reference proteome</keyword>